<proteinExistence type="predicted"/>
<feature type="compositionally biased region" description="Low complexity" evidence="1">
    <location>
        <begin position="191"/>
        <end position="225"/>
    </location>
</feature>
<dbReference type="AlphaFoldDB" id="A0A9W4NAG7"/>
<evidence type="ECO:0000313" key="3">
    <source>
        <dbReference type="Proteomes" id="UP001153461"/>
    </source>
</evidence>
<feature type="region of interest" description="Disordered" evidence="1">
    <location>
        <begin position="173"/>
        <end position="231"/>
    </location>
</feature>
<organism evidence="2 3">
    <name type="scientific">Penicillium nalgiovense</name>
    <dbReference type="NCBI Taxonomy" id="60175"/>
    <lineage>
        <taxon>Eukaryota</taxon>
        <taxon>Fungi</taxon>
        <taxon>Dikarya</taxon>
        <taxon>Ascomycota</taxon>
        <taxon>Pezizomycotina</taxon>
        <taxon>Eurotiomycetes</taxon>
        <taxon>Eurotiomycetidae</taxon>
        <taxon>Eurotiales</taxon>
        <taxon>Aspergillaceae</taxon>
        <taxon>Penicillium</taxon>
    </lineage>
</organism>
<dbReference type="OrthoDB" id="386949at2759"/>
<feature type="compositionally biased region" description="Basic and acidic residues" evidence="1">
    <location>
        <begin position="1"/>
        <end position="24"/>
    </location>
</feature>
<evidence type="ECO:0000256" key="1">
    <source>
        <dbReference type="SAM" id="MobiDB-lite"/>
    </source>
</evidence>
<feature type="compositionally biased region" description="Basic and acidic residues" evidence="1">
    <location>
        <begin position="49"/>
        <end position="59"/>
    </location>
</feature>
<protein>
    <submittedName>
        <fullName evidence="2">Uncharacterized protein</fullName>
    </submittedName>
</protein>
<dbReference type="EMBL" id="CAJVNV010000631">
    <property type="protein sequence ID" value="CAG8311277.1"/>
    <property type="molecule type" value="Genomic_DNA"/>
</dbReference>
<reference evidence="2" key="1">
    <citation type="submission" date="2021-07" db="EMBL/GenBank/DDBJ databases">
        <authorList>
            <person name="Branca A.L. A."/>
        </authorList>
    </citation>
    <scope>NUCLEOTIDE SEQUENCE</scope>
</reference>
<feature type="compositionally biased region" description="Basic and acidic residues" evidence="1">
    <location>
        <begin position="136"/>
        <end position="145"/>
    </location>
</feature>
<dbReference type="Proteomes" id="UP001153461">
    <property type="component" value="Unassembled WGS sequence"/>
</dbReference>
<feature type="region of interest" description="Disordered" evidence="1">
    <location>
        <begin position="1"/>
        <end position="155"/>
    </location>
</feature>
<evidence type="ECO:0000313" key="2">
    <source>
        <dbReference type="EMBL" id="CAG8311277.1"/>
    </source>
</evidence>
<name>A0A9W4NAG7_PENNA</name>
<accession>A0A9W4NAG7</accession>
<comment type="caution">
    <text evidence="2">The sequence shown here is derived from an EMBL/GenBank/DDBJ whole genome shotgun (WGS) entry which is preliminary data.</text>
</comment>
<gene>
    <name evidence="2" type="ORF">PNAL_LOCUS10097</name>
</gene>
<sequence length="231" mass="24013">MTKDQEKPSHRQIETPAKHIDTRQAGHAKGVFGILQSLTSGDPVTKSHKRDEQFEHLEPMGDILEGAVASGMEAESSVMPVRRNEPAAPKASNGQQGDPKEPKNEQSKGLLGDLMGKNGLGAIKGNSHHGLGLFPMRRDEKDLETRQAPIQGSTLTGVILQSGAVGKLTKVLSGGAMSKPGANSPSKIGDGSFAGPPDPASGAGPHSGPGLAAQQQQQQQQQQQASGAASE</sequence>